<evidence type="ECO:0000256" key="2">
    <source>
        <dbReference type="ARBA" id="ARBA00022801"/>
    </source>
</evidence>
<sequence length="719" mass="81241">MKIKKIISLFFIFSVSATLLAQNYPVTLRVVDKTFGVRTSNDISQDEKNIVAGLSEELKFQGQGGGKWYYPLFKMPGTTGEVVKNDTAWIWQATIQAPVGEHSWRPCMKSAGYNSLNKVVAYYGEKDELTFNVDASGKVNGTTEITIRDEKYPVVLKVIDKSKGKKTNAGAFSEENIYLVGGKPNEPANARTNLQNEFVLHNAIPNFSDDKFDFSSGVNIGVWLSQTSNRGGSAINYFKKTDLKKLADMGYDHIRLPVDEKEVFDTDLNFNPETRQLIHDAIAWCKEYNMRIILDMHITRSHYFNDDKNSIILWKEQAEQDKLVNIWDKLSQEFGHYPIGLLAYELLNEANAPNADVWNNLSARIIAKIREREPDRYLIVGGISHNSASALSTLTLPENDKKLILAFHFYSPHLLTHYQASWMDGLKDLVIPLHYPGQLVVKKDVDAIKNEKHKSVVNYYNGFYNKSILKQQMQVAINRATELGLKLYCSEYGCISNTNKEVKQRWIHDVAEIFRENDIAFSIWGWKANFGILDNSGNIRDQRVIDETTRGRGTKFNLFPSTGHVIEKNDTAWIWSAEIEARTGCYSWTPCAYSTEKSINESIYQYDTSEANGALQFAVGLDGTVSGNTTLIIPDGGSATSLVNVKYPEEIRVSPVIFSKFVSIKGGQNNIKMYTLSGIKILEKETCFDIDINTSHLAKGFYVLVVDDKYSYKLSKVAE</sequence>
<protein>
    <recommendedName>
        <fullName evidence="8">Glycoside hydrolase family 5 domain-containing protein</fullName>
    </recommendedName>
</protein>
<accession>A0A413VJJ2</accession>
<dbReference type="GO" id="GO:0005576">
    <property type="term" value="C:extracellular region"/>
    <property type="evidence" value="ECO:0007669"/>
    <property type="project" value="TreeGrafter"/>
</dbReference>
<dbReference type="PANTHER" id="PTHR31297">
    <property type="entry name" value="GLUCAN ENDO-1,6-BETA-GLUCOSIDASE B"/>
    <property type="match status" value="1"/>
</dbReference>
<evidence type="ECO:0000313" key="10">
    <source>
        <dbReference type="Proteomes" id="UP000284379"/>
    </source>
</evidence>
<evidence type="ECO:0000256" key="6">
    <source>
        <dbReference type="ARBA" id="ARBA00023326"/>
    </source>
</evidence>
<keyword evidence="4" id="KW-0119">Carbohydrate metabolism</keyword>
<dbReference type="Pfam" id="PF00150">
    <property type="entry name" value="Cellulase"/>
    <property type="match status" value="1"/>
</dbReference>
<dbReference type="AlphaFoldDB" id="A0A413VJJ2"/>
<dbReference type="Proteomes" id="UP000284379">
    <property type="component" value="Unassembled WGS sequence"/>
</dbReference>
<keyword evidence="5" id="KW-0326">Glycosidase</keyword>
<dbReference type="PANTHER" id="PTHR31297:SF41">
    <property type="entry name" value="ENDOGLUCANASE, PUTATIVE (AFU_ORTHOLOGUE AFUA_5G01830)-RELATED"/>
    <property type="match status" value="1"/>
</dbReference>
<evidence type="ECO:0000313" key="9">
    <source>
        <dbReference type="EMBL" id="RHB33755.1"/>
    </source>
</evidence>
<dbReference type="Gene3D" id="3.20.20.80">
    <property type="entry name" value="Glycosidases"/>
    <property type="match status" value="1"/>
</dbReference>
<dbReference type="RefSeq" id="WP_122201927.1">
    <property type="nucleotide sequence ID" value="NZ_CABJFV010000014.1"/>
</dbReference>
<keyword evidence="3" id="KW-0136">Cellulose degradation</keyword>
<evidence type="ECO:0000259" key="8">
    <source>
        <dbReference type="Pfam" id="PF00150"/>
    </source>
</evidence>
<evidence type="ECO:0000256" key="7">
    <source>
        <dbReference type="SAM" id="SignalP"/>
    </source>
</evidence>
<evidence type="ECO:0000256" key="1">
    <source>
        <dbReference type="ARBA" id="ARBA00005641"/>
    </source>
</evidence>
<reference evidence="9 10" key="1">
    <citation type="submission" date="2018-08" db="EMBL/GenBank/DDBJ databases">
        <title>A genome reference for cultivated species of the human gut microbiota.</title>
        <authorList>
            <person name="Zou Y."/>
            <person name="Xue W."/>
            <person name="Luo G."/>
        </authorList>
    </citation>
    <scope>NUCLEOTIDE SEQUENCE [LARGE SCALE GENOMIC DNA]</scope>
    <source>
        <strain evidence="9 10">AM40-30BH</strain>
    </source>
</reference>
<dbReference type="GO" id="GO:0030245">
    <property type="term" value="P:cellulose catabolic process"/>
    <property type="evidence" value="ECO:0007669"/>
    <property type="project" value="UniProtKB-KW"/>
</dbReference>
<evidence type="ECO:0000256" key="3">
    <source>
        <dbReference type="ARBA" id="ARBA00023001"/>
    </source>
</evidence>
<proteinExistence type="inferred from homology"/>
<evidence type="ECO:0000256" key="5">
    <source>
        <dbReference type="ARBA" id="ARBA00023295"/>
    </source>
</evidence>
<feature type="domain" description="Glycoside hydrolase family 5" evidence="8">
    <location>
        <begin position="238"/>
        <end position="529"/>
    </location>
</feature>
<dbReference type="InterPro" id="IPR050386">
    <property type="entry name" value="Glycosyl_hydrolase_5"/>
</dbReference>
<organism evidence="9 10">
    <name type="scientific">Bacteroides nordii</name>
    <dbReference type="NCBI Taxonomy" id="291645"/>
    <lineage>
        <taxon>Bacteria</taxon>
        <taxon>Pseudomonadati</taxon>
        <taxon>Bacteroidota</taxon>
        <taxon>Bacteroidia</taxon>
        <taxon>Bacteroidales</taxon>
        <taxon>Bacteroidaceae</taxon>
        <taxon>Bacteroides</taxon>
    </lineage>
</organism>
<feature type="chain" id="PRO_5019460325" description="Glycoside hydrolase family 5 domain-containing protein" evidence="7">
    <location>
        <begin position="22"/>
        <end position="719"/>
    </location>
</feature>
<feature type="signal peptide" evidence="7">
    <location>
        <begin position="1"/>
        <end position="21"/>
    </location>
</feature>
<name>A0A413VJJ2_9BACE</name>
<dbReference type="InterPro" id="IPR017853">
    <property type="entry name" value="GH"/>
</dbReference>
<gene>
    <name evidence="9" type="ORF">DW888_15550</name>
</gene>
<keyword evidence="7" id="KW-0732">Signal</keyword>
<dbReference type="SUPFAM" id="SSF51445">
    <property type="entry name" value="(Trans)glycosidases"/>
    <property type="match status" value="1"/>
</dbReference>
<dbReference type="EMBL" id="QSGO01000014">
    <property type="protein sequence ID" value="RHB33755.1"/>
    <property type="molecule type" value="Genomic_DNA"/>
</dbReference>
<comment type="similarity">
    <text evidence="1">Belongs to the glycosyl hydrolase 5 (cellulase A) family.</text>
</comment>
<evidence type="ECO:0000256" key="4">
    <source>
        <dbReference type="ARBA" id="ARBA00023277"/>
    </source>
</evidence>
<dbReference type="InterPro" id="IPR001547">
    <property type="entry name" value="Glyco_hydro_5"/>
</dbReference>
<dbReference type="GO" id="GO:0008422">
    <property type="term" value="F:beta-glucosidase activity"/>
    <property type="evidence" value="ECO:0007669"/>
    <property type="project" value="TreeGrafter"/>
</dbReference>
<keyword evidence="2" id="KW-0378">Hydrolase</keyword>
<comment type="caution">
    <text evidence="9">The sequence shown here is derived from an EMBL/GenBank/DDBJ whole genome shotgun (WGS) entry which is preliminary data.</text>
</comment>
<dbReference type="GO" id="GO:0009986">
    <property type="term" value="C:cell surface"/>
    <property type="evidence" value="ECO:0007669"/>
    <property type="project" value="TreeGrafter"/>
</dbReference>
<keyword evidence="6" id="KW-0624">Polysaccharide degradation</keyword>